<accession>A0A3A8E6B9</accession>
<protein>
    <recommendedName>
        <fullName evidence="3">TonB C-terminal domain-containing protein</fullName>
    </recommendedName>
</protein>
<reference evidence="1 2" key="1">
    <citation type="submission" date="2018-09" db="EMBL/GenBank/DDBJ databases">
        <title>The draft genome of Acinetobacter spp. strains.</title>
        <authorList>
            <person name="Qin J."/>
            <person name="Feng Y."/>
            <person name="Zong Z."/>
        </authorList>
    </citation>
    <scope>NUCLEOTIDE SEQUENCE [LARGE SCALE GENOMIC DNA]</scope>
    <source>
        <strain evidence="1 2">WCHAc060012</strain>
    </source>
</reference>
<dbReference type="Proteomes" id="UP000282388">
    <property type="component" value="Unassembled WGS sequence"/>
</dbReference>
<dbReference type="AlphaFoldDB" id="A0A3A8E6B9"/>
<gene>
    <name evidence="1" type="ORF">D7V32_13970</name>
</gene>
<name>A0A3A8E6B9_9GAMM</name>
<evidence type="ECO:0000313" key="1">
    <source>
        <dbReference type="EMBL" id="RKG29678.1"/>
    </source>
</evidence>
<comment type="caution">
    <text evidence="1">The sequence shown here is derived from an EMBL/GenBank/DDBJ whole genome shotgun (WGS) entry which is preliminary data.</text>
</comment>
<evidence type="ECO:0008006" key="3">
    <source>
        <dbReference type="Google" id="ProtNLM"/>
    </source>
</evidence>
<organism evidence="1 2">
    <name type="scientific">Acinetobacter tianfuensis</name>
    <dbReference type="NCBI Taxonomy" id="2419603"/>
    <lineage>
        <taxon>Bacteria</taxon>
        <taxon>Pseudomonadati</taxon>
        <taxon>Pseudomonadota</taxon>
        <taxon>Gammaproteobacteria</taxon>
        <taxon>Moraxellales</taxon>
        <taxon>Moraxellaceae</taxon>
        <taxon>Acinetobacter</taxon>
    </lineage>
</organism>
<dbReference type="SUPFAM" id="SSF74653">
    <property type="entry name" value="TolA/TonB C-terminal domain"/>
    <property type="match status" value="1"/>
</dbReference>
<sequence length="132" mass="14876">MISPAALAGVQDDELLKLLKTPVAEYKLDTAPYVIDPKIAKRQYEVTWRIAPYFKVNAEDYRAYRQPIKVEMTVEAGSGVILQSKTLRSSGSVRVDQKVHDALQNAVLQSLPLVEKTMRYTLVHEFNLNSPS</sequence>
<keyword evidence="2" id="KW-1185">Reference proteome</keyword>
<evidence type="ECO:0000313" key="2">
    <source>
        <dbReference type="Proteomes" id="UP000282388"/>
    </source>
</evidence>
<dbReference type="EMBL" id="RAXV01000035">
    <property type="protein sequence ID" value="RKG29678.1"/>
    <property type="molecule type" value="Genomic_DNA"/>
</dbReference>
<proteinExistence type="predicted"/>